<dbReference type="InterPro" id="IPR001331">
    <property type="entry name" value="GDS_CDC24_CS"/>
</dbReference>
<feature type="compositionally biased region" description="Polar residues" evidence="1">
    <location>
        <begin position="142"/>
        <end position="155"/>
    </location>
</feature>
<dbReference type="InterPro" id="IPR011993">
    <property type="entry name" value="PH-like_dom_sf"/>
</dbReference>
<dbReference type="GO" id="GO:0032506">
    <property type="term" value="P:cytokinetic process"/>
    <property type="evidence" value="ECO:0007669"/>
    <property type="project" value="Ensembl"/>
</dbReference>
<dbReference type="Pfam" id="PF21242">
    <property type="entry name" value="ECT2_PH"/>
    <property type="match status" value="1"/>
</dbReference>
<dbReference type="CDD" id="cd00160">
    <property type="entry name" value="RhoGEF"/>
    <property type="match status" value="1"/>
</dbReference>
<dbReference type="Ensembl" id="ENSPLAT00000013092.1">
    <property type="protein sequence ID" value="ENSPLAP00000020635.1"/>
    <property type="gene ID" value="ENSPLAG00000003793.1"/>
</dbReference>
<dbReference type="PANTHER" id="PTHR16777">
    <property type="entry name" value="PROTEIN ECT2"/>
    <property type="match status" value="1"/>
</dbReference>
<protein>
    <submittedName>
        <fullName evidence="4">Epithelial cell transforming 2</fullName>
    </submittedName>
</protein>
<feature type="compositionally biased region" description="Low complexity" evidence="1">
    <location>
        <begin position="163"/>
        <end position="172"/>
    </location>
</feature>
<evidence type="ECO:0000256" key="2">
    <source>
        <dbReference type="SAM" id="Phobius"/>
    </source>
</evidence>
<evidence type="ECO:0000256" key="1">
    <source>
        <dbReference type="SAM" id="MobiDB-lite"/>
    </source>
</evidence>
<dbReference type="GO" id="GO:0007399">
    <property type="term" value="P:nervous system development"/>
    <property type="evidence" value="ECO:0007669"/>
    <property type="project" value="TreeGrafter"/>
</dbReference>
<dbReference type="PROSITE" id="PS00741">
    <property type="entry name" value="DH_1"/>
    <property type="match status" value="1"/>
</dbReference>
<dbReference type="AlphaFoldDB" id="A0A3B3V4F8"/>
<dbReference type="Proteomes" id="UP000261500">
    <property type="component" value="Unplaced"/>
</dbReference>
<keyword evidence="5" id="KW-1185">Reference proteome</keyword>
<dbReference type="GO" id="GO:0000281">
    <property type="term" value="P:mitotic cytokinesis"/>
    <property type="evidence" value="ECO:0007669"/>
    <property type="project" value="TreeGrafter"/>
</dbReference>
<evidence type="ECO:0000313" key="5">
    <source>
        <dbReference type="Proteomes" id="UP000261500"/>
    </source>
</evidence>
<feature type="region of interest" description="Disordered" evidence="1">
    <location>
        <begin position="133"/>
        <end position="172"/>
    </location>
</feature>
<dbReference type="InterPro" id="IPR049395">
    <property type="entry name" value="ECT2_PH"/>
</dbReference>
<dbReference type="Gene3D" id="1.20.900.10">
    <property type="entry name" value="Dbl homology (DH) domain"/>
    <property type="match status" value="1"/>
</dbReference>
<dbReference type="STRING" id="48699.ENSPLAP00000020635"/>
<dbReference type="GO" id="GO:2000431">
    <property type="term" value="P:regulation of cytokinesis, actomyosin contractile ring assembly"/>
    <property type="evidence" value="ECO:0007669"/>
    <property type="project" value="InterPro"/>
</dbReference>
<dbReference type="PANTHER" id="PTHR16777:SF2">
    <property type="entry name" value="PROTEIN ECT2"/>
    <property type="match status" value="1"/>
</dbReference>
<dbReference type="GO" id="GO:0035556">
    <property type="term" value="P:intracellular signal transduction"/>
    <property type="evidence" value="ECO:0007669"/>
    <property type="project" value="InterPro"/>
</dbReference>
<evidence type="ECO:0000313" key="4">
    <source>
        <dbReference type="Ensembl" id="ENSPLAP00000020635.1"/>
    </source>
</evidence>
<keyword evidence="2" id="KW-0472">Membrane</keyword>
<feature type="domain" description="DH" evidence="3">
    <location>
        <begin position="175"/>
        <end position="364"/>
    </location>
</feature>
<dbReference type="SUPFAM" id="SSF48065">
    <property type="entry name" value="DBL homology domain (DH-domain)"/>
    <property type="match status" value="1"/>
</dbReference>
<organism evidence="4 5">
    <name type="scientific">Poecilia latipinna</name>
    <name type="common">sailfin molly</name>
    <dbReference type="NCBI Taxonomy" id="48699"/>
    <lineage>
        <taxon>Eukaryota</taxon>
        <taxon>Metazoa</taxon>
        <taxon>Chordata</taxon>
        <taxon>Craniata</taxon>
        <taxon>Vertebrata</taxon>
        <taxon>Euteleostomi</taxon>
        <taxon>Actinopterygii</taxon>
        <taxon>Neopterygii</taxon>
        <taxon>Teleostei</taxon>
        <taxon>Neoteleostei</taxon>
        <taxon>Acanthomorphata</taxon>
        <taxon>Ovalentaria</taxon>
        <taxon>Atherinomorphae</taxon>
        <taxon>Cyprinodontiformes</taxon>
        <taxon>Poeciliidae</taxon>
        <taxon>Poeciliinae</taxon>
        <taxon>Poecilia</taxon>
    </lineage>
</organism>
<dbReference type="GO" id="GO:0005085">
    <property type="term" value="F:guanyl-nucleotide exchange factor activity"/>
    <property type="evidence" value="ECO:0007669"/>
    <property type="project" value="InterPro"/>
</dbReference>
<dbReference type="InterPro" id="IPR035899">
    <property type="entry name" value="DBL_dom_sf"/>
</dbReference>
<accession>A0A3B3V4F8</accession>
<feature type="region of interest" description="Disordered" evidence="1">
    <location>
        <begin position="98"/>
        <end position="118"/>
    </location>
</feature>
<dbReference type="GO" id="GO:0005634">
    <property type="term" value="C:nucleus"/>
    <property type="evidence" value="ECO:0007669"/>
    <property type="project" value="InterPro"/>
</dbReference>
<dbReference type="Pfam" id="PF00621">
    <property type="entry name" value="RhoGEF"/>
    <property type="match status" value="1"/>
</dbReference>
<dbReference type="GO" id="GO:0005096">
    <property type="term" value="F:GTPase activator activity"/>
    <property type="evidence" value="ECO:0007669"/>
    <property type="project" value="InterPro"/>
</dbReference>
<name>A0A3B3V4F8_9TELE</name>
<proteinExistence type="predicted"/>
<reference evidence="4" key="1">
    <citation type="submission" date="2025-08" db="UniProtKB">
        <authorList>
            <consortium name="Ensembl"/>
        </authorList>
    </citation>
    <scope>IDENTIFICATION</scope>
</reference>
<dbReference type="PROSITE" id="PS50010">
    <property type="entry name" value="DH_2"/>
    <property type="match status" value="1"/>
</dbReference>
<dbReference type="FunFam" id="1.20.900.10:FF:000022">
    <property type="entry name" value="protein ECT2 isoform X1"/>
    <property type="match status" value="1"/>
</dbReference>
<keyword evidence="2" id="KW-0812">Transmembrane</keyword>
<evidence type="ECO:0000259" key="3">
    <source>
        <dbReference type="PROSITE" id="PS50010"/>
    </source>
</evidence>
<dbReference type="CDD" id="cd01229">
    <property type="entry name" value="PH_Ect2"/>
    <property type="match status" value="1"/>
</dbReference>
<reference evidence="4" key="2">
    <citation type="submission" date="2025-09" db="UniProtKB">
        <authorList>
            <consortium name="Ensembl"/>
        </authorList>
    </citation>
    <scope>IDENTIFICATION</scope>
</reference>
<feature type="transmembrane region" description="Helical" evidence="2">
    <location>
        <begin position="27"/>
        <end position="46"/>
    </location>
</feature>
<dbReference type="GeneTree" id="ENSGT00940000156299"/>
<sequence>GENRLREIIQNQCKLFIFPVCNRLRTVVWLFMSTLLMAISVLKWFWGSIQMDARAGESMYLYEKNDSPTMKKAVSLLSLTTPTSNRKRRRLRDTLAQLTKETEISPFPPPRKRPSAEHSLSIGSLVDISNTPETCKALGGENDTNLSHRSAGQQTSEDHSKPSKSSTPVVSKQSARWQVSKELYQTESNYVDILNTVLQLFKHPLEKEGQVGGPILAQEEIKTIFGSIPEIYEVHTRIKNDLEELLTDWSEGRSVGDIILKYSKELVKAYPPFVNFFEMSKETIVRCEKQKARFHAFLKINQAKPECGRQTLAELLIRPVQRLPSVALLLSDIKKHTSDDNPDKITLERAIESLKEVMTHINEDKRKTEGQKQIFDVVYEVDGCPANLLSSHRSLVHRVETIALGDEPCDRGEHVTLFLFNDCLEIARKRHKVINTFKSPVGQTRPPPPLKHIALMPLSQIRRVLDLHDTEECVNAFALVVRPPTEQENLLFSFQLVGEEMVKRDWLRTLCRHVANTICRADAEDLIQCTEPDSLQVTTKDMDSTLSKASRAIKKTSKKVTRAFSFTKTPKRVLQRAFLANTTPDEKSQRLSCENRVCSSSTLTVKRISAFCVVATRGCLLCFGFCYRAPEVSQYIYQ</sequence>
<dbReference type="InterPro" id="IPR026817">
    <property type="entry name" value="Ect2"/>
</dbReference>
<dbReference type="SUPFAM" id="SSF50729">
    <property type="entry name" value="PH domain-like"/>
    <property type="match status" value="1"/>
</dbReference>
<dbReference type="SMART" id="SM00325">
    <property type="entry name" value="RhoGEF"/>
    <property type="match status" value="1"/>
</dbReference>
<dbReference type="GO" id="GO:0005938">
    <property type="term" value="C:cell cortex"/>
    <property type="evidence" value="ECO:0007669"/>
    <property type="project" value="TreeGrafter"/>
</dbReference>
<dbReference type="InterPro" id="IPR000219">
    <property type="entry name" value="DH_dom"/>
</dbReference>
<dbReference type="Gene3D" id="2.30.29.30">
    <property type="entry name" value="Pleckstrin-homology domain (PH domain)/Phosphotyrosine-binding domain (PTB)"/>
    <property type="match status" value="1"/>
</dbReference>
<keyword evidence="2" id="KW-1133">Transmembrane helix</keyword>